<dbReference type="AlphaFoldDB" id="F5YMX4"/>
<dbReference type="EMBL" id="CP001843">
    <property type="protein sequence ID" value="AEF85588.1"/>
    <property type="molecule type" value="Genomic_DNA"/>
</dbReference>
<keyword evidence="2" id="KW-1185">Reference proteome</keyword>
<dbReference type="Proteomes" id="UP000009223">
    <property type="component" value="Chromosome"/>
</dbReference>
<gene>
    <name evidence="1" type="ordered locus">TREPR_1693</name>
</gene>
<sequence length="54" mass="6486">MVNLFLFLFLLPLPPLFVPVVRELRGNILHFPRFFSFPLTSYRLIYTLIEHLHS</sequence>
<reference evidence="2" key="1">
    <citation type="submission" date="2009-12" db="EMBL/GenBank/DDBJ databases">
        <title>Complete sequence of Treponema primitia strain ZAS-2.</title>
        <authorList>
            <person name="Tetu S.G."/>
            <person name="Matson E."/>
            <person name="Ren Q."/>
            <person name="Seshadri R."/>
            <person name="Elbourne L."/>
            <person name="Hassan K.A."/>
            <person name="Durkin A."/>
            <person name="Radune D."/>
            <person name="Mohamoud Y."/>
            <person name="Shay R."/>
            <person name="Jin S."/>
            <person name="Zhang X."/>
            <person name="Lucey K."/>
            <person name="Ballor N.R."/>
            <person name="Ottesen E."/>
            <person name="Rosenthal R."/>
            <person name="Allen A."/>
            <person name="Leadbetter J.R."/>
            <person name="Paulsen I.T."/>
        </authorList>
    </citation>
    <scope>NUCLEOTIDE SEQUENCE [LARGE SCALE GENOMIC DNA]</scope>
    <source>
        <strain evidence="2">ATCC BAA-887 / DSM 12427 / ZAS-2</strain>
    </source>
</reference>
<dbReference type="KEGG" id="tpi:TREPR_1693"/>
<evidence type="ECO:0000313" key="1">
    <source>
        <dbReference type="EMBL" id="AEF85588.1"/>
    </source>
</evidence>
<protein>
    <submittedName>
        <fullName evidence="1">Uncharacterized protein</fullName>
    </submittedName>
</protein>
<accession>F5YMX4</accession>
<name>F5YMX4_TREPZ</name>
<evidence type="ECO:0000313" key="2">
    <source>
        <dbReference type="Proteomes" id="UP000009223"/>
    </source>
</evidence>
<dbReference type="HOGENOM" id="CLU_3049101_0_0_12"/>
<proteinExistence type="predicted"/>
<dbReference type="STRING" id="545694.TREPR_1693"/>
<organism evidence="1 2">
    <name type="scientific">Treponema primitia (strain ATCC BAA-887 / DSM 12427 / ZAS-2)</name>
    <dbReference type="NCBI Taxonomy" id="545694"/>
    <lineage>
        <taxon>Bacteria</taxon>
        <taxon>Pseudomonadati</taxon>
        <taxon>Spirochaetota</taxon>
        <taxon>Spirochaetia</taxon>
        <taxon>Spirochaetales</taxon>
        <taxon>Treponemataceae</taxon>
        <taxon>Treponema</taxon>
    </lineage>
</organism>
<reference evidence="1 2" key="2">
    <citation type="journal article" date="2011" name="ISME J.">
        <title>RNA-seq reveals cooperative metabolic interactions between two termite-gut spirochete species in co-culture.</title>
        <authorList>
            <person name="Rosenthal A.Z."/>
            <person name="Matson E.G."/>
            <person name="Eldar A."/>
            <person name="Leadbetter J.R."/>
        </authorList>
    </citation>
    <scope>NUCLEOTIDE SEQUENCE [LARGE SCALE GENOMIC DNA]</scope>
    <source>
        <strain evidence="2">ATCC BAA-887 / DSM 12427 / ZAS-2</strain>
    </source>
</reference>